<dbReference type="RefSeq" id="XP_013893522.1">
    <property type="nucleotide sequence ID" value="XM_014038068.1"/>
</dbReference>
<dbReference type="AlphaFoldDB" id="A0A0D2J3G5"/>
<feature type="compositionally biased region" description="Polar residues" evidence="1">
    <location>
        <begin position="54"/>
        <end position="63"/>
    </location>
</feature>
<accession>A0A0D2J3G5</accession>
<feature type="region of interest" description="Disordered" evidence="1">
    <location>
        <begin position="41"/>
        <end position="63"/>
    </location>
</feature>
<dbReference type="KEGG" id="mng:MNEG_13462"/>
<name>A0A0D2J3G5_9CHLO</name>
<reference evidence="2 3" key="1">
    <citation type="journal article" date="2013" name="BMC Genomics">
        <title>Reconstruction of the lipid metabolism for the microalga Monoraphidium neglectum from its genome sequence reveals characteristics suitable for biofuel production.</title>
        <authorList>
            <person name="Bogen C."/>
            <person name="Al-Dilaimi A."/>
            <person name="Albersmeier A."/>
            <person name="Wichmann J."/>
            <person name="Grundmann M."/>
            <person name="Rupp O."/>
            <person name="Lauersen K.J."/>
            <person name="Blifernez-Klassen O."/>
            <person name="Kalinowski J."/>
            <person name="Goesmann A."/>
            <person name="Mussgnug J.H."/>
            <person name="Kruse O."/>
        </authorList>
    </citation>
    <scope>NUCLEOTIDE SEQUENCE [LARGE SCALE GENOMIC DNA]</scope>
    <source>
        <strain evidence="2 3">SAG 48.87</strain>
    </source>
</reference>
<dbReference type="EMBL" id="KK104057">
    <property type="protein sequence ID" value="KIY94502.1"/>
    <property type="molecule type" value="Genomic_DNA"/>
</dbReference>
<evidence type="ECO:0000256" key="1">
    <source>
        <dbReference type="SAM" id="MobiDB-lite"/>
    </source>
</evidence>
<sequence length="63" mass="6763">ELVATKLELAELKELQLVTQRQLSRQVPIVEMSRSVSLSARSTGGASLGGRTASHLSLRSSVE</sequence>
<evidence type="ECO:0000313" key="2">
    <source>
        <dbReference type="EMBL" id="KIY94502.1"/>
    </source>
</evidence>
<feature type="non-terminal residue" evidence="2">
    <location>
        <position position="1"/>
    </location>
</feature>
<evidence type="ECO:0000313" key="3">
    <source>
        <dbReference type="Proteomes" id="UP000054498"/>
    </source>
</evidence>
<keyword evidence="3" id="KW-1185">Reference proteome</keyword>
<dbReference type="GeneID" id="25730927"/>
<dbReference type="Proteomes" id="UP000054498">
    <property type="component" value="Unassembled WGS sequence"/>
</dbReference>
<organism evidence="2 3">
    <name type="scientific">Monoraphidium neglectum</name>
    <dbReference type="NCBI Taxonomy" id="145388"/>
    <lineage>
        <taxon>Eukaryota</taxon>
        <taxon>Viridiplantae</taxon>
        <taxon>Chlorophyta</taxon>
        <taxon>core chlorophytes</taxon>
        <taxon>Chlorophyceae</taxon>
        <taxon>CS clade</taxon>
        <taxon>Sphaeropleales</taxon>
        <taxon>Selenastraceae</taxon>
        <taxon>Monoraphidium</taxon>
    </lineage>
</organism>
<protein>
    <submittedName>
        <fullName evidence="2">Uncharacterized protein</fullName>
    </submittedName>
</protein>
<gene>
    <name evidence="2" type="ORF">MNEG_13462</name>
</gene>
<proteinExistence type="predicted"/>